<dbReference type="AlphaFoldDB" id="A0A0F9F0E2"/>
<dbReference type="Gene3D" id="3.90.226.30">
    <property type="match status" value="1"/>
</dbReference>
<protein>
    <recommendedName>
        <fullName evidence="1">Lactate racemase C-terminal domain-containing protein</fullName>
    </recommendedName>
</protein>
<reference evidence="2" key="1">
    <citation type="journal article" date="2015" name="Nature">
        <title>Complex archaea that bridge the gap between prokaryotes and eukaryotes.</title>
        <authorList>
            <person name="Spang A."/>
            <person name="Saw J.H."/>
            <person name="Jorgensen S.L."/>
            <person name="Zaremba-Niedzwiedzka K."/>
            <person name="Martijn J."/>
            <person name="Lind A.E."/>
            <person name="van Eijk R."/>
            <person name="Schleper C."/>
            <person name="Guy L."/>
            <person name="Ettema T.J."/>
        </authorList>
    </citation>
    <scope>NUCLEOTIDE SEQUENCE</scope>
</reference>
<name>A0A0F9F0E2_9ZZZZ</name>
<proteinExistence type="predicted"/>
<evidence type="ECO:0000313" key="2">
    <source>
        <dbReference type="EMBL" id="KKL71926.1"/>
    </source>
</evidence>
<evidence type="ECO:0000259" key="1">
    <source>
        <dbReference type="Pfam" id="PF21113"/>
    </source>
</evidence>
<sequence length="133" mass="14736">KGLSVAAQGVRRGGAVILAAECADGLGLIHFQELLQARSNPERLLEMIQDRRFRHHDQWGVQVGAMAMGKVESYLYSGMKPALVRKAHMIPCKDVSKTVNDLRKRYRNDNGGRQPSVLVLPYGQLTVPRVTNG</sequence>
<feature type="non-terminal residue" evidence="2">
    <location>
        <position position="1"/>
    </location>
</feature>
<dbReference type="Pfam" id="PF21113">
    <property type="entry name" value="LarA_C"/>
    <property type="match status" value="1"/>
</dbReference>
<dbReference type="InterPro" id="IPR048520">
    <property type="entry name" value="LarA_C"/>
</dbReference>
<comment type="caution">
    <text evidence="2">The sequence shown here is derived from an EMBL/GenBank/DDBJ whole genome shotgun (WGS) entry which is preliminary data.</text>
</comment>
<feature type="domain" description="Lactate racemase C-terminal" evidence="1">
    <location>
        <begin position="1"/>
        <end position="109"/>
    </location>
</feature>
<organism evidence="2">
    <name type="scientific">marine sediment metagenome</name>
    <dbReference type="NCBI Taxonomy" id="412755"/>
    <lineage>
        <taxon>unclassified sequences</taxon>
        <taxon>metagenomes</taxon>
        <taxon>ecological metagenomes</taxon>
    </lineage>
</organism>
<gene>
    <name evidence="2" type="ORF">LCGC14_2090050</name>
</gene>
<dbReference type="EMBL" id="LAZR01025434">
    <property type="protein sequence ID" value="KKL71926.1"/>
    <property type="molecule type" value="Genomic_DNA"/>
</dbReference>
<accession>A0A0F9F0E2</accession>
<dbReference type="InterPro" id="IPR043166">
    <property type="entry name" value="LarA-like_C"/>
</dbReference>